<dbReference type="AlphaFoldDB" id="A0A6V8NQB7"/>
<reference evidence="1 2" key="1">
    <citation type="journal article" date="2020" name="Front. Microbiol.">
        <title>Single-cell genomics of novel Actinobacteria with the Wood-Ljungdahl pathway discovered in a serpentinizing system.</title>
        <authorList>
            <person name="Merino N."/>
            <person name="Kawai M."/>
            <person name="Boyd E.S."/>
            <person name="Colman D.R."/>
            <person name="McGlynn S.E."/>
            <person name="Nealson K.H."/>
            <person name="Kurokawa K."/>
            <person name="Hongoh Y."/>
        </authorList>
    </citation>
    <scope>NUCLEOTIDE SEQUENCE [LARGE SCALE GENOMIC DNA]</scope>
    <source>
        <strain evidence="1 2">S06</strain>
    </source>
</reference>
<sequence>RQQLSSFLSPDHSAWLFPYYIIPILDNHDSIVEDILYTVRLLARILNCGIILNGLPIKQHNVGTFPPS</sequence>
<gene>
    <name evidence="1" type="ORF">HKBW3S06_01736</name>
</gene>
<name>A0A6V8NQB7_9ACTN</name>
<dbReference type="Proteomes" id="UP000580051">
    <property type="component" value="Unassembled WGS sequence"/>
</dbReference>
<organism evidence="1 2">
    <name type="scientific">Candidatus Hakubella thermalkaliphila</name>
    <dbReference type="NCBI Taxonomy" id="2754717"/>
    <lineage>
        <taxon>Bacteria</taxon>
        <taxon>Bacillati</taxon>
        <taxon>Actinomycetota</taxon>
        <taxon>Actinomycetota incertae sedis</taxon>
        <taxon>Candidatus Hakubellales</taxon>
        <taxon>Candidatus Hakubellaceae</taxon>
        <taxon>Candidatus Hakubella</taxon>
    </lineage>
</organism>
<feature type="non-terminal residue" evidence="1">
    <location>
        <position position="1"/>
    </location>
</feature>
<dbReference type="EMBL" id="BLRV01000472">
    <property type="protein sequence ID" value="GFP22508.1"/>
    <property type="molecule type" value="Genomic_DNA"/>
</dbReference>
<evidence type="ECO:0000313" key="1">
    <source>
        <dbReference type="EMBL" id="GFP22508.1"/>
    </source>
</evidence>
<comment type="caution">
    <text evidence="1">The sequence shown here is derived from an EMBL/GenBank/DDBJ whole genome shotgun (WGS) entry which is preliminary data.</text>
</comment>
<protein>
    <submittedName>
        <fullName evidence="1">Uncharacterized protein</fullName>
    </submittedName>
</protein>
<proteinExistence type="predicted"/>
<evidence type="ECO:0000313" key="2">
    <source>
        <dbReference type="Proteomes" id="UP000580051"/>
    </source>
</evidence>
<accession>A0A6V8NQB7</accession>